<dbReference type="Pfam" id="PF01212">
    <property type="entry name" value="Beta_elim_lyase"/>
    <property type="match status" value="1"/>
</dbReference>
<dbReference type="PANTHER" id="PTHR48097:SF5">
    <property type="entry name" value="LOW SPECIFICITY L-THREONINE ALDOLASE"/>
    <property type="match status" value="1"/>
</dbReference>
<accession>A0A365YN70</accession>
<dbReference type="InterPro" id="IPR001597">
    <property type="entry name" value="ArAA_b-elim_lyase/Thr_aldolase"/>
</dbReference>
<dbReference type="SUPFAM" id="SSF53383">
    <property type="entry name" value="PLP-dependent transferases"/>
    <property type="match status" value="1"/>
</dbReference>
<dbReference type="Proteomes" id="UP000252167">
    <property type="component" value="Unassembled WGS sequence"/>
</dbReference>
<comment type="cofactor">
    <cofactor evidence="1">
        <name>pyridoxal 5'-phosphate</name>
        <dbReference type="ChEBI" id="CHEBI:597326"/>
    </cofactor>
</comment>
<dbReference type="GO" id="GO:0006520">
    <property type="term" value="P:amino acid metabolic process"/>
    <property type="evidence" value="ECO:0007669"/>
    <property type="project" value="InterPro"/>
</dbReference>
<proteinExistence type="inferred from homology"/>
<evidence type="ECO:0000256" key="1">
    <source>
        <dbReference type="ARBA" id="ARBA00001933"/>
    </source>
</evidence>
<feature type="domain" description="Aromatic amino acid beta-eliminating lyase/threonine aldolase" evidence="4">
    <location>
        <begin position="12"/>
        <end position="296"/>
    </location>
</feature>
<keyword evidence="6" id="KW-1185">Reference proteome</keyword>
<dbReference type="PANTHER" id="PTHR48097">
    <property type="entry name" value="L-THREONINE ALDOLASE-RELATED"/>
    <property type="match status" value="1"/>
</dbReference>
<dbReference type="RefSeq" id="WP_113606427.1">
    <property type="nucleotide sequence ID" value="NZ_POAF01000001.1"/>
</dbReference>
<evidence type="ECO:0000313" key="5">
    <source>
        <dbReference type="EMBL" id="RBM04132.1"/>
    </source>
</evidence>
<protein>
    <submittedName>
        <fullName evidence="5">Threonine aldolase</fullName>
    </submittedName>
</protein>
<reference evidence="5 6" key="1">
    <citation type="submission" date="2018-01" db="EMBL/GenBank/DDBJ databases">
        <title>Glutamicibacter soli strain NHPC-3 Whole genome sequence and assembly.</title>
        <authorList>
            <person name="Choudhury P."/>
            <person name="Gupta D."/>
            <person name="Sengupta K."/>
            <person name="Jawed A."/>
            <person name="Sultana N."/>
            <person name="Saha P."/>
        </authorList>
    </citation>
    <scope>NUCLEOTIDE SEQUENCE [LARGE SCALE GENOMIC DNA]</scope>
    <source>
        <strain evidence="5 6">NHPC-3</strain>
    </source>
</reference>
<dbReference type="EMBL" id="POAF01000001">
    <property type="protein sequence ID" value="RBM04132.1"/>
    <property type="molecule type" value="Genomic_DNA"/>
</dbReference>
<dbReference type="Gene3D" id="3.40.640.10">
    <property type="entry name" value="Type I PLP-dependent aspartate aminotransferase-like (Major domain)"/>
    <property type="match status" value="1"/>
</dbReference>
<sequence>MTFSHDTALRGFASDNYSGVHPRILAAIERANGGHQISYGEDQYTEQLDALARELFGEQAAIFPVFNGTGANVTALQSLLPRWGAVICASSAHINVDENGAPERVGGFKLLQVDTPDGKLTPELIDQQAWGWGDEHRAQPLAVSITQATELGTLYTPEELKAITAHAHQLGMKVHLDGSRLSNAAASLGVQLRELTTDAGVDIVSLGGTKNGMLLGEGILTLRSELAADMKYLRKMNMQLGSKMRFISAQLIELYGTGLWRELAGHSNAMASKLAAAVQRIDDVELVYPTQANGVFAQLPTLVSDELRQHFRFYDWDRAAGQVRWMCSFDTTEADVDAFTAKLEELMGQFATA</sequence>
<organism evidence="5 6">
    <name type="scientific">Glutamicibacter soli</name>
    <dbReference type="NCBI Taxonomy" id="453836"/>
    <lineage>
        <taxon>Bacteria</taxon>
        <taxon>Bacillati</taxon>
        <taxon>Actinomycetota</taxon>
        <taxon>Actinomycetes</taxon>
        <taxon>Micrococcales</taxon>
        <taxon>Micrococcaceae</taxon>
        <taxon>Glutamicibacter</taxon>
    </lineage>
</organism>
<dbReference type="InterPro" id="IPR015421">
    <property type="entry name" value="PyrdxlP-dep_Trfase_major"/>
</dbReference>
<gene>
    <name evidence="5" type="ORF">C1H84_02245</name>
</gene>
<dbReference type="InterPro" id="IPR015422">
    <property type="entry name" value="PyrdxlP-dep_Trfase_small"/>
</dbReference>
<evidence type="ECO:0000259" key="4">
    <source>
        <dbReference type="Pfam" id="PF01212"/>
    </source>
</evidence>
<keyword evidence="3" id="KW-0663">Pyridoxal phosphate</keyword>
<name>A0A365YN70_9MICC</name>
<comment type="similarity">
    <text evidence="2">Belongs to the threonine aldolase family.</text>
</comment>
<comment type="caution">
    <text evidence="5">The sequence shown here is derived from an EMBL/GenBank/DDBJ whole genome shotgun (WGS) entry which is preliminary data.</text>
</comment>
<dbReference type="GO" id="GO:0016829">
    <property type="term" value="F:lyase activity"/>
    <property type="evidence" value="ECO:0007669"/>
    <property type="project" value="InterPro"/>
</dbReference>
<dbReference type="CDD" id="cd06502">
    <property type="entry name" value="TA_like"/>
    <property type="match status" value="1"/>
</dbReference>
<dbReference type="AlphaFoldDB" id="A0A365YN70"/>
<evidence type="ECO:0000313" key="6">
    <source>
        <dbReference type="Proteomes" id="UP000252167"/>
    </source>
</evidence>
<dbReference type="Gene3D" id="3.90.1150.10">
    <property type="entry name" value="Aspartate Aminotransferase, domain 1"/>
    <property type="match status" value="1"/>
</dbReference>
<evidence type="ECO:0000256" key="2">
    <source>
        <dbReference type="ARBA" id="ARBA00006966"/>
    </source>
</evidence>
<dbReference type="InterPro" id="IPR015424">
    <property type="entry name" value="PyrdxlP-dep_Trfase"/>
</dbReference>
<evidence type="ECO:0000256" key="3">
    <source>
        <dbReference type="ARBA" id="ARBA00022898"/>
    </source>
</evidence>